<protein>
    <recommendedName>
        <fullName evidence="4">Nucleoside triphosphate pyrophosphatase</fullName>
        <ecNumber evidence="4">3.6.1.9</ecNumber>
    </recommendedName>
    <alternativeName>
        <fullName evidence="4">Nucleotide pyrophosphatase</fullName>
        <shortName evidence="4">Nucleotide PPase</shortName>
    </alternativeName>
</protein>
<dbReference type="EC" id="3.6.1.9" evidence="4"/>
<evidence type="ECO:0000256" key="1">
    <source>
        <dbReference type="ARBA" id="ARBA00001968"/>
    </source>
</evidence>
<dbReference type="AlphaFoldDB" id="A0A7S9LW83"/>
<dbReference type="HAMAP" id="MF_00528">
    <property type="entry name" value="Maf"/>
    <property type="match status" value="1"/>
</dbReference>
<dbReference type="Gene3D" id="3.90.950.10">
    <property type="match status" value="1"/>
</dbReference>
<comment type="caution">
    <text evidence="4">Lacks conserved residue(s) required for the propagation of feature annotation.</text>
</comment>
<dbReference type="GO" id="GO:0005737">
    <property type="term" value="C:cytoplasm"/>
    <property type="evidence" value="ECO:0007669"/>
    <property type="project" value="UniProtKB-SubCell"/>
</dbReference>
<dbReference type="EMBL" id="CP064942">
    <property type="protein sequence ID" value="QPH55890.1"/>
    <property type="molecule type" value="Genomic_DNA"/>
</dbReference>
<dbReference type="PIRSF" id="PIRSF006305">
    <property type="entry name" value="Maf"/>
    <property type="match status" value="1"/>
</dbReference>
<comment type="catalytic activity">
    <reaction evidence="4">
        <text>a 2'-deoxyribonucleoside 5'-triphosphate + H2O = a 2'-deoxyribonucleoside 5'-phosphate + diphosphate + H(+)</text>
        <dbReference type="Rhea" id="RHEA:44644"/>
        <dbReference type="ChEBI" id="CHEBI:15377"/>
        <dbReference type="ChEBI" id="CHEBI:15378"/>
        <dbReference type="ChEBI" id="CHEBI:33019"/>
        <dbReference type="ChEBI" id="CHEBI:61560"/>
        <dbReference type="ChEBI" id="CHEBI:65317"/>
        <dbReference type="EC" id="3.6.1.9"/>
    </reaction>
</comment>
<name>A0A7S9LW83_9RHOB</name>
<reference evidence="5 6" key="1">
    <citation type="submission" date="2020-11" db="EMBL/GenBank/DDBJ databases">
        <title>Description of Pontivivens ytuae sp. nov. isolated from deep sea sediment of Mariana Trench.</title>
        <authorList>
            <person name="Wang Z."/>
            <person name="Sun Q.-L."/>
            <person name="Xu X.-D."/>
            <person name="Tang Y.-Z."/>
            <person name="Zhang J."/>
        </authorList>
    </citation>
    <scope>NUCLEOTIDE SEQUENCE [LARGE SCALE GENOMIC DNA]</scope>
    <source>
        <strain evidence="5 6">MT2928</strain>
    </source>
</reference>
<dbReference type="InterPro" id="IPR003697">
    <property type="entry name" value="Maf-like"/>
</dbReference>
<keyword evidence="6" id="KW-1185">Reference proteome</keyword>
<comment type="function">
    <text evidence="4">Nucleoside triphosphate pyrophosphatase. May have a dual role in cell division arrest and in preventing the incorporation of modified nucleotides into cellular nucleic acids.</text>
</comment>
<comment type="subcellular location">
    <subcellularLocation>
        <location evidence="4">Cytoplasm</location>
    </subcellularLocation>
</comment>
<dbReference type="GO" id="GO:0009117">
    <property type="term" value="P:nucleotide metabolic process"/>
    <property type="evidence" value="ECO:0007669"/>
    <property type="project" value="UniProtKB-KW"/>
</dbReference>
<feature type="active site" description="Proton acceptor" evidence="4">
    <location>
        <position position="75"/>
    </location>
</feature>
<dbReference type="KEGG" id="poz:I0K15_09265"/>
<keyword evidence="2 4" id="KW-0378">Hydrolase</keyword>
<comment type="similarity">
    <text evidence="4">Belongs to the Maf family.</text>
</comment>
<keyword evidence="3 4" id="KW-0546">Nucleotide metabolism</keyword>
<evidence type="ECO:0000256" key="4">
    <source>
        <dbReference type="HAMAP-Rule" id="MF_00528"/>
    </source>
</evidence>
<dbReference type="PANTHER" id="PTHR43213:SF5">
    <property type="entry name" value="BIFUNCTIONAL DTTP_UTP PYROPHOSPHATASE_METHYLTRANSFERASE PROTEIN-RELATED"/>
    <property type="match status" value="1"/>
</dbReference>
<dbReference type="SUPFAM" id="SSF52972">
    <property type="entry name" value="ITPase-like"/>
    <property type="match status" value="1"/>
</dbReference>
<evidence type="ECO:0000313" key="5">
    <source>
        <dbReference type="EMBL" id="QPH55890.1"/>
    </source>
</evidence>
<dbReference type="GO" id="GO:0047429">
    <property type="term" value="F:nucleoside triphosphate diphosphatase activity"/>
    <property type="evidence" value="ECO:0007669"/>
    <property type="project" value="UniProtKB-EC"/>
</dbReference>
<keyword evidence="4" id="KW-0963">Cytoplasm</keyword>
<organism evidence="5 6">
    <name type="scientific">Pontivivens ytuae</name>
    <dbReference type="NCBI Taxonomy" id="2789856"/>
    <lineage>
        <taxon>Bacteria</taxon>
        <taxon>Pseudomonadati</taxon>
        <taxon>Pseudomonadota</taxon>
        <taxon>Alphaproteobacteria</taxon>
        <taxon>Rhodobacterales</taxon>
        <taxon>Paracoccaceae</taxon>
        <taxon>Pontivivens</taxon>
    </lineage>
</organism>
<dbReference type="Proteomes" id="UP000594800">
    <property type="component" value="Chromosome"/>
</dbReference>
<dbReference type="PANTHER" id="PTHR43213">
    <property type="entry name" value="BIFUNCTIONAL DTTP/UTP PYROPHOSPHATASE/METHYLTRANSFERASE PROTEIN-RELATED"/>
    <property type="match status" value="1"/>
</dbReference>
<accession>A0A7S9LW83</accession>
<sequence length="198" mass="21555">MTEIVLASGSSARSAMLSAAGIAHRIDVSRVDEQSVKQAMLAEGAPPRDIADKLAELKGLRVSARNSDALVLSADQVLVCNGQLFDKSPDMETLRTQLLNLRGQAHELLSAAVICEGGKPVWRHIGRAQLIMRSFSDAFLTQYLEEEGEVLLQCVGGYRLEGRGAQLFSRVQGDYFSVLGLPLLEVLGFLRAREVCIE</sequence>
<gene>
    <name evidence="5" type="ORF">I0K15_09265</name>
</gene>
<dbReference type="RefSeq" id="WP_196105152.1">
    <property type="nucleotide sequence ID" value="NZ_CP064942.1"/>
</dbReference>
<dbReference type="Pfam" id="PF02545">
    <property type="entry name" value="Maf"/>
    <property type="match status" value="1"/>
</dbReference>
<dbReference type="InterPro" id="IPR029001">
    <property type="entry name" value="ITPase-like_fam"/>
</dbReference>
<evidence type="ECO:0000256" key="3">
    <source>
        <dbReference type="ARBA" id="ARBA00023080"/>
    </source>
</evidence>
<evidence type="ECO:0000256" key="2">
    <source>
        <dbReference type="ARBA" id="ARBA00022801"/>
    </source>
</evidence>
<proteinExistence type="inferred from homology"/>
<comment type="catalytic activity">
    <reaction evidence="4">
        <text>a ribonucleoside 5'-triphosphate + H2O = a ribonucleoside 5'-phosphate + diphosphate + H(+)</text>
        <dbReference type="Rhea" id="RHEA:23996"/>
        <dbReference type="ChEBI" id="CHEBI:15377"/>
        <dbReference type="ChEBI" id="CHEBI:15378"/>
        <dbReference type="ChEBI" id="CHEBI:33019"/>
        <dbReference type="ChEBI" id="CHEBI:58043"/>
        <dbReference type="ChEBI" id="CHEBI:61557"/>
        <dbReference type="EC" id="3.6.1.9"/>
    </reaction>
</comment>
<comment type="cofactor">
    <cofactor evidence="1 4">
        <name>a divalent metal cation</name>
        <dbReference type="ChEBI" id="CHEBI:60240"/>
    </cofactor>
</comment>
<dbReference type="CDD" id="cd00555">
    <property type="entry name" value="Maf"/>
    <property type="match status" value="1"/>
</dbReference>
<evidence type="ECO:0000313" key="6">
    <source>
        <dbReference type="Proteomes" id="UP000594800"/>
    </source>
</evidence>